<dbReference type="EMBL" id="PZZL01000013">
    <property type="protein sequence ID" value="PTM50655.1"/>
    <property type="molecule type" value="Genomic_DNA"/>
</dbReference>
<accession>A0A2T4YXF8</accession>
<evidence type="ECO:0000313" key="1">
    <source>
        <dbReference type="EMBL" id="PTM50655.1"/>
    </source>
</evidence>
<protein>
    <submittedName>
        <fullName evidence="1">Uncharacterized protein</fullName>
    </submittedName>
</protein>
<proteinExistence type="predicted"/>
<dbReference type="OrthoDB" id="5379851at2"/>
<keyword evidence="2" id="KW-1185">Reference proteome</keyword>
<dbReference type="RefSeq" id="WP_108179347.1">
    <property type="nucleotide sequence ID" value="NZ_PZZL01000013.1"/>
</dbReference>
<dbReference type="AlphaFoldDB" id="A0A2T4YXF8"/>
<comment type="caution">
    <text evidence="1">The sequence shown here is derived from an EMBL/GenBank/DDBJ whole genome shotgun (WGS) entry which is preliminary data.</text>
</comment>
<organism evidence="1 2">
    <name type="scientific">Phreatobacter oligotrophus</name>
    <dbReference type="NCBI Taxonomy" id="1122261"/>
    <lineage>
        <taxon>Bacteria</taxon>
        <taxon>Pseudomonadati</taxon>
        <taxon>Pseudomonadota</taxon>
        <taxon>Alphaproteobacteria</taxon>
        <taxon>Hyphomicrobiales</taxon>
        <taxon>Phreatobacteraceae</taxon>
        <taxon>Phreatobacter</taxon>
    </lineage>
</organism>
<name>A0A2T4YXF8_9HYPH</name>
<reference evidence="1 2" key="1">
    <citation type="submission" date="2018-04" db="EMBL/GenBank/DDBJ databases">
        <title>Genomic Encyclopedia of Archaeal and Bacterial Type Strains, Phase II (KMG-II): from individual species to whole genera.</title>
        <authorList>
            <person name="Goeker M."/>
        </authorList>
    </citation>
    <scope>NUCLEOTIDE SEQUENCE [LARGE SCALE GENOMIC DNA]</scope>
    <source>
        <strain evidence="1 2">DSM 25521</strain>
    </source>
</reference>
<dbReference type="Proteomes" id="UP000241808">
    <property type="component" value="Unassembled WGS sequence"/>
</dbReference>
<sequence length="317" mass="35652">MSDDAKSKDKKKTCFVVGPIGGDDTPERVHADWLLKGIIIPVFWEHFPNFEVVRADTINAPGLIDSQIIERLLTFDLVIADLSFLNPNAFYELGIRHSQGGATIHMVRKGDRLPFDNSMYRAIVYSLTKVDDLEVAKASLVSAITETQKPDFQTLNPVTMTQGIRKMQEHATPEMRVMYRQIQSVMSRLQSIEEERIYHSGRGGLTVFEVVPPNPEHQYLFIHNNGKQIELAALPAIEQALIANGFLQRMRVVELDHAFYFGVSRPINLDVLPLGMMKVETSQLPPMSTSGLTEVLKGLRERYGCSNEGAVRIVKTD</sequence>
<evidence type="ECO:0000313" key="2">
    <source>
        <dbReference type="Proteomes" id="UP000241808"/>
    </source>
</evidence>
<gene>
    <name evidence="1" type="ORF">C8P69_11342</name>
</gene>